<evidence type="ECO:0000256" key="2">
    <source>
        <dbReference type="SAM" id="SignalP"/>
    </source>
</evidence>
<feature type="chain" id="PRO_5009262407" evidence="2">
    <location>
        <begin position="28"/>
        <end position="100"/>
    </location>
</feature>
<reference evidence="4" key="1">
    <citation type="submission" date="2016-10" db="EMBL/GenBank/DDBJ databases">
        <authorList>
            <person name="Varghese N."/>
            <person name="Submissions S."/>
        </authorList>
    </citation>
    <scope>NUCLEOTIDE SEQUENCE [LARGE SCALE GENOMIC DNA]</scope>
    <source>
        <strain evidence="4">DSM 23676</strain>
    </source>
</reference>
<evidence type="ECO:0000313" key="3">
    <source>
        <dbReference type="EMBL" id="SDS74672.1"/>
    </source>
</evidence>
<dbReference type="Proteomes" id="UP000199597">
    <property type="component" value="Chromosome I"/>
</dbReference>
<keyword evidence="4" id="KW-1185">Reference proteome</keyword>
<dbReference type="AlphaFoldDB" id="A0A1H1UQ65"/>
<organism evidence="3 4">
    <name type="scientific">Brevibacterium siliguriense</name>
    <dbReference type="NCBI Taxonomy" id="1136497"/>
    <lineage>
        <taxon>Bacteria</taxon>
        <taxon>Bacillati</taxon>
        <taxon>Actinomycetota</taxon>
        <taxon>Actinomycetes</taxon>
        <taxon>Micrococcales</taxon>
        <taxon>Brevibacteriaceae</taxon>
        <taxon>Brevibacterium</taxon>
    </lineage>
</organism>
<dbReference type="EMBL" id="LT629766">
    <property type="protein sequence ID" value="SDS74672.1"/>
    <property type="molecule type" value="Genomic_DNA"/>
</dbReference>
<accession>A0A1H1UQ65</accession>
<keyword evidence="2" id="KW-0732">Signal</keyword>
<proteinExistence type="predicted"/>
<sequence>MRSMNRFLAGAALAVTMTIAAAGGVSASEQEPADVGGWEEGSGVSTNSGNLGSPLAVHAAKAKHTGKAESKTIRGTTNKRSHGWTTWKGVKHYTTARLEH</sequence>
<feature type="signal peptide" evidence="2">
    <location>
        <begin position="1"/>
        <end position="27"/>
    </location>
</feature>
<dbReference type="STRING" id="1136497.SAMN04489752_2411"/>
<protein>
    <submittedName>
        <fullName evidence="3">Uncharacterized protein</fullName>
    </submittedName>
</protein>
<feature type="region of interest" description="Disordered" evidence="1">
    <location>
        <begin position="24"/>
        <end position="83"/>
    </location>
</feature>
<gene>
    <name evidence="3" type="ORF">SAMN04489752_2411</name>
</gene>
<evidence type="ECO:0000256" key="1">
    <source>
        <dbReference type="SAM" id="MobiDB-lite"/>
    </source>
</evidence>
<evidence type="ECO:0000313" key="4">
    <source>
        <dbReference type="Proteomes" id="UP000199597"/>
    </source>
</evidence>
<name>A0A1H1UQ65_9MICO</name>